<name>A0A1H4F796_9SPHI</name>
<dbReference type="Gene3D" id="2.60.40.1120">
    <property type="entry name" value="Carboxypeptidase-like, regulatory domain"/>
    <property type="match status" value="1"/>
</dbReference>
<evidence type="ECO:0000256" key="8">
    <source>
        <dbReference type="ARBA" id="ARBA00023077"/>
    </source>
</evidence>
<dbReference type="Pfam" id="PF07715">
    <property type="entry name" value="Plug"/>
    <property type="match status" value="1"/>
</dbReference>
<evidence type="ECO:0000256" key="2">
    <source>
        <dbReference type="ARBA" id="ARBA00022448"/>
    </source>
</evidence>
<dbReference type="NCBIfam" id="TIGR04057">
    <property type="entry name" value="SusC_RagA_signa"/>
    <property type="match status" value="1"/>
</dbReference>
<evidence type="ECO:0000259" key="15">
    <source>
        <dbReference type="Pfam" id="PF07715"/>
    </source>
</evidence>
<keyword evidence="10 11" id="KW-0998">Cell outer membrane</keyword>
<reference evidence="16 17" key="1">
    <citation type="submission" date="2016-10" db="EMBL/GenBank/DDBJ databases">
        <authorList>
            <person name="de Groot N.N."/>
        </authorList>
    </citation>
    <scope>NUCLEOTIDE SEQUENCE [LARGE SCALE GENOMIC DNA]</scope>
    <source>
        <strain evidence="16 17">DSM 19033</strain>
    </source>
</reference>
<evidence type="ECO:0000256" key="11">
    <source>
        <dbReference type="PROSITE-ProRule" id="PRU01360"/>
    </source>
</evidence>
<dbReference type="InterPro" id="IPR012910">
    <property type="entry name" value="Plug_dom"/>
</dbReference>
<comment type="subcellular location">
    <subcellularLocation>
        <location evidence="1 11">Cell outer membrane</location>
        <topology evidence="1 11">Multi-pass membrane protein</topology>
    </subcellularLocation>
</comment>
<evidence type="ECO:0000256" key="4">
    <source>
        <dbReference type="ARBA" id="ARBA00022496"/>
    </source>
</evidence>
<dbReference type="Proteomes" id="UP000198850">
    <property type="component" value="Unassembled WGS sequence"/>
</dbReference>
<sequence length="1046" mass="112406">MKRLLQCLFILILFATAATAQERTITGTVTSREDNGPIPGVTIRLQGAPGGTQTGSNGKFSIKVPSNISVLEFSSLGYVGQTRTISSSNIVNVALVSDSKALSDVVVIGYGTVKRKEVTGSVGSVSGALLAERPVASFDQALAGRITGVQVTTSSGVLGSAPKIRIRGTNSISNGSDPLYVIDGVPIITGNQSGFTTGNNPLGDINPNDIQSVDVLKDGAATAIYGSRASGGVIIVTTKKGVIGTPKISYNAWFGSASPARRFDLLKAADFVTIANEKLTNASALLTAGRAAGTGVNTDWQDVVFNKNAFQQSQALSLSGATPQSNYYVSLGYSNLNGIIKTNRQTKYQVMGKFEQKAFNNRLTIGVSSNVSYIRNFGLNVSTNALSGNVSNAIRALPNVTPYNADGTPNFSSDGSKLGGQTNGRDIDDNYTNIAYILANNIYRNQNVTLQGNAYANVNILPGLDVKTQLSTNALFGEDYQYLNPVHGDGKSAAGLEFQQYIPSFRYVWTNTLNYTKVFGDHSISAVVGQEYQKSRFRSFFAQGSGLSNAFFGGQNIISNSLTQSTYLIGGGVTEQAYQSYFIRGNYSFMEKYLLSATYRSDKISSLPFGNQMAKLPGASIGWRLSKEDFFAGSPALRFINDLKIRGGYAKVGNTDIGSYPYAGVFAASIYGSQSGVKYNQVGNPNLSFETSKKINLGADFSFLKSRINLTADYFKNDVDNLILFAPVAPSLGAPGNGIYTNVGRMTNKGFEFSVNTLNIQKDNFSWSTDINLTLVKNKVTQLANNNTDVTYSYNIVRVGESVGSLYGYQAAGVNPANGNPLYVKVNGQVIQGNIATQTYFNYDAANPTALTTSNTLAASDRKILGNTSPTYFGGFNNTVTYKGLDFNIYLVFSGGNKIMNVTKQEGLLNQKFLNNGTEILNRWTTAGQVTDIPKLWYGRDAFTMQTSSAVSRYVEDGKFIRGQNIVLGYSLPKAALSKANLSKVRIYAEVQNAFLITKYSGLDPELSQAFAPTTQSNMQSNTQSGVDFNTNPLPRTFVLGINVGF</sequence>
<keyword evidence="4" id="KW-0410">Iron transport</keyword>
<keyword evidence="5 11" id="KW-0812">Transmembrane</keyword>
<evidence type="ECO:0000313" key="16">
    <source>
        <dbReference type="EMBL" id="SEA92668.1"/>
    </source>
</evidence>
<keyword evidence="9 11" id="KW-0472">Membrane</keyword>
<protein>
    <submittedName>
        <fullName evidence="16">TonB-linked outer membrane protein, SusC/RagA family</fullName>
    </submittedName>
</protein>
<dbReference type="NCBIfam" id="TIGR04056">
    <property type="entry name" value="OMP_RagA_SusC"/>
    <property type="match status" value="1"/>
</dbReference>
<dbReference type="EMBL" id="FNRA01000007">
    <property type="protein sequence ID" value="SEA92668.1"/>
    <property type="molecule type" value="Genomic_DNA"/>
</dbReference>
<evidence type="ECO:0000256" key="10">
    <source>
        <dbReference type="ARBA" id="ARBA00023237"/>
    </source>
</evidence>
<evidence type="ECO:0000256" key="3">
    <source>
        <dbReference type="ARBA" id="ARBA00022452"/>
    </source>
</evidence>
<keyword evidence="2 11" id="KW-0813">Transport</keyword>
<dbReference type="InterPro" id="IPR037066">
    <property type="entry name" value="Plug_dom_sf"/>
</dbReference>
<accession>A0A1H4F796</accession>
<dbReference type="PANTHER" id="PTHR32552">
    <property type="entry name" value="FERRICHROME IRON RECEPTOR-RELATED"/>
    <property type="match status" value="1"/>
</dbReference>
<dbReference type="Gene3D" id="2.170.130.10">
    <property type="entry name" value="TonB-dependent receptor, plug domain"/>
    <property type="match status" value="1"/>
</dbReference>
<feature type="domain" description="TonB-dependent receptor-like beta-barrel" evidence="14">
    <location>
        <begin position="399"/>
        <end position="825"/>
    </location>
</feature>
<evidence type="ECO:0000256" key="13">
    <source>
        <dbReference type="SAM" id="SignalP"/>
    </source>
</evidence>
<dbReference type="SUPFAM" id="SSF49464">
    <property type="entry name" value="Carboxypeptidase regulatory domain-like"/>
    <property type="match status" value="1"/>
</dbReference>
<dbReference type="GO" id="GO:0009279">
    <property type="term" value="C:cell outer membrane"/>
    <property type="evidence" value="ECO:0007669"/>
    <property type="project" value="UniProtKB-SubCell"/>
</dbReference>
<dbReference type="AlphaFoldDB" id="A0A1H4F796"/>
<keyword evidence="7" id="KW-0406">Ion transport</keyword>
<evidence type="ECO:0000313" key="17">
    <source>
        <dbReference type="Proteomes" id="UP000198850"/>
    </source>
</evidence>
<evidence type="ECO:0000259" key="14">
    <source>
        <dbReference type="Pfam" id="PF00593"/>
    </source>
</evidence>
<evidence type="ECO:0000256" key="12">
    <source>
        <dbReference type="RuleBase" id="RU003357"/>
    </source>
</evidence>
<dbReference type="Pfam" id="PF00593">
    <property type="entry name" value="TonB_dep_Rec_b-barrel"/>
    <property type="match status" value="1"/>
</dbReference>
<dbReference type="InterPro" id="IPR023996">
    <property type="entry name" value="TonB-dep_OMP_SusC/RagA"/>
</dbReference>
<dbReference type="OrthoDB" id="9768177at2"/>
<keyword evidence="17" id="KW-1185">Reference proteome</keyword>
<evidence type="ECO:0000256" key="5">
    <source>
        <dbReference type="ARBA" id="ARBA00022692"/>
    </source>
</evidence>
<dbReference type="InterPro" id="IPR036942">
    <property type="entry name" value="Beta-barrel_TonB_sf"/>
</dbReference>
<keyword evidence="3 11" id="KW-1134">Transmembrane beta strand</keyword>
<dbReference type="InterPro" id="IPR008969">
    <property type="entry name" value="CarboxyPept-like_regulatory"/>
</dbReference>
<dbReference type="PANTHER" id="PTHR32552:SF81">
    <property type="entry name" value="TONB-DEPENDENT OUTER MEMBRANE RECEPTOR"/>
    <property type="match status" value="1"/>
</dbReference>
<dbReference type="InterPro" id="IPR000531">
    <property type="entry name" value="Beta-barrel_TonB"/>
</dbReference>
<organism evidence="16 17">
    <name type="scientific">Pedobacter hartonius</name>
    <dbReference type="NCBI Taxonomy" id="425514"/>
    <lineage>
        <taxon>Bacteria</taxon>
        <taxon>Pseudomonadati</taxon>
        <taxon>Bacteroidota</taxon>
        <taxon>Sphingobacteriia</taxon>
        <taxon>Sphingobacteriales</taxon>
        <taxon>Sphingobacteriaceae</taxon>
        <taxon>Pedobacter</taxon>
    </lineage>
</organism>
<proteinExistence type="inferred from homology"/>
<feature type="domain" description="TonB-dependent receptor plug" evidence="15">
    <location>
        <begin position="115"/>
        <end position="233"/>
    </location>
</feature>
<dbReference type="InterPro" id="IPR023997">
    <property type="entry name" value="TonB-dep_OMP_SusC/RagA_CS"/>
</dbReference>
<evidence type="ECO:0000256" key="1">
    <source>
        <dbReference type="ARBA" id="ARBA00004571"/>
    </source>
</evidence>
<comment type="similarity">
    <text evidence="11 12">Belongs to the TonB-dependent receptor family.</text>
</comment>
<dbReference type="STRING" id="425514.SAMN05443550_10727"/>
<keyword evidence="13" id="KW-0732">Signal</keyword>
<dbReference type="InterPro" id="IPR039426">
    <property type="entry name" value="TonB-dep_rcpt-like"/>
</dbReference>
<dbReference type="SUPFAM" id="SSF56935">
    <property type="entry name" value="Porins"/>
    <property type="match status" value="1"/>
</dbReference>
<feature type="chain" id="PRO_5011696777" evidence="13">
    <location>
        <begin position="21"/>
        <end position="1046"/>
    </location>
</feature>
<evidence type="ECO:0000256" key="6">
    <source>
        <dbReference type="ARBA" id="ARBA00023004"/>
    </source>
</evidence>
<dbReference type="PROSITE" id="PS52016">
    <property type="entry name" value="TONB_DEPENDENT_REC_3"/>
    <property type="match status" value="1"/>
</dbReference>
<keyword evidence="6" id="KW-0408">Iron</keyword>
<keyword evidence="8 12" id="KW-0798">TonB box</keyword>
<dbReference type="RefSeq" id="WP_090557353.1">
    <property type="nucleotide sequence ID" value="NZ_FNRA01000007.1"/>
</dbReference>
<evidence type="ECO:0000256" key="7">
    <source>
        <dbReference type="ARBA" id="ARBA00023065"/>
    </source>
</evidence>
<dbReference type="Gene3D" id="2.40.170.20">
    <property type="entry name" value="TonB-dependent receptor, beta-barrel domain"/>
    <property type="match status" value="1"/>
</dbReference>
<feature type="signal peptide" evidence="13">
    <location>
        <begin position="1"/>
        <end position="20"/>
    </location>
</feature>
<dbReference type="GO" id="GO:0006826">
    <property type="term" value="P:iron ion transport"/>
    <property type="evidence" value="ECO:0007669"/>
    <property type="project" value="UniProtKB-KW"/>
</dbReference>
<evidence type="ECO:0000256" key="9">
    <source>
        <dbReference type="ARBA" id="ARBA00023136"/>
    </source>
</evidence>
<gene>
    <name evidence="16" type="ORF">SAMN05443550_10727</name>
</gene>
<dbReference type="Pfam" id="PF13715">
    <property type="entry name" value="CarbopepD_reg_2"/>
    <property type="match status" value="1"/>
</dbReference>